<reference evidence="2" key="1">
    <citation type="journal article" date="2020" name="mSystems">
        <title>Genome- and Community-Level Interaction Insights into Carbon Utilization and Element Cycling Functions of Hydrothermarchaeota in Hydrothermal Sediment.</title>
        <authorList>
            <person name="Zhou Z."/>
            <person name="Liu Y."/>
            <person name="Xu W."/>
            <person name="Pan J."/>
            <person name="Luo Z.H."/>
            <person name="Li M."/>
        </authorList>
    </citation>
    <scope>NUCLEOTIDE SEQUENCE [LARGE SCALE GENOMIC DNA]</scope>
    <source>
        <strain evidence="2">SpSt-1121</strain>
    </source>
</reference>
<protein>
    <submittedName>
        <fullName evidence="2">DNA double-strand break repair nuclease NurA</fullName>
    </submittedName>
</protein>
<accession>A0A7C5TF19</accession>
<dbReference type="AlphaFoldDB" id="A0A7C5TF19"/>
<dbReference type="SMART" id="SM00933">
    <property type="entry name" value="NurA"/>
    <property type="match status" value="1"/>
</dbReference>
<evidence type="ECO:0000259" key="1">
    <source>
        <dbReference type="SMART" id="SM00933"/>
    </source>
</evidence>
<gene>
    <name evidence="2" type="ORF">ENM84_01660</name>
</gene>
<organism evidence="2">
    <name type="scientific">Ignisphaera aggregans</name>
    <dbReference type="NCBI Taxonomy" id="334771"/>
    <lineage>
        <taxon>Archaea</taxon>
        <taxon>Thermoproteota</taxon>
        <taxon>Thermoprotei</taxon>
        <taxon>Desulfurococcales</taxon>
        <taxon>Desulfurococcaceae</taxon>
        <taxon>Ignisphaera</taxon>
    </lineage>
</organism>
<sequence length="382" mass="43607">MDSESELFEEVVGISPEIVDKVLGKAIEKIYKEVSRVIEIGRRVREAIESRGDVFKIKRMDSYIDLCYYAIDSSFTAPAIELTSGYLSIAVTSYISYGKTCGKNDIDSKAYIDFNFVEDLANLYAKYYERKTALELLKAKNRGEINFDVLLFDGEVIPRILPSWRTKENKKSRLYRAIVELTEDIMELADKTDTAIVGVLKRSYSRDIVNILGFKELKMSDRAVLSLVLKPGEYIVFGSYVDLREELLKLKNRREVDEEWLKARMPWYEGIIQSLAGHTVKLAFYRAEKTVYPTATKIEYITSNSLDEDTLISSIMKISIGTGIPTPIDYVDALSEVPDNLKHTIYQKILAELAKKLASNIDKATLFLSLMNPEKIRIIGYR</sequence>
<proteinExistence type="predicted"/>
<dbReference type="InterPro" id="IPR018977">
    <property type="entry name" value="NurA_domain"/>
</dbReference>
<comment type="caution">
    <text evidence="2">The sequence shown here is derived from an EMBL/GenBank/DDBJ whole genome shotgun (WGS) entry which is preliminary data.</text>
</comment>
<evidence type="ECO:0000313" key="2">
    <source>
        <dbReference type="EMBL" id="HHP81352.1"/>
    </source>
</evidence>
<dbReference type="EMBL" id="DRZI01000061">
    <property type="protein sequence ID" value="HHP81352.1"/>
    <property type="molecule type" value="Genomic_DNA"/>
</dbReference>
<name>A0A7C5TF19_9CREN</name>
<feature type="domain" description="NurA" evidence="1">
    <location>
        <begin position="66"/>
        <end position="337"/>
    </location>
</feature>
<dbReference type="Pfam" id="PF09376">
    <property type="entry name" value="NurA"/>
    <property type="match status" value="1"/>
</dbReference>